<organism evidence="2 3">
    <name type="scientific">Streptococcus macedonicus</name>
    <name type="common">Streptococcus gallolyticus macedonicus</name>
    <dbReference type="NCBI Taxonomy" id="59310"/>
    <lineage>
        <taxon>Bacteria</taxon>
        <taxon>Bacillati</taxon>
        <taxon>Bacillota</taxon>
        <taxon>Bacilli</taxon>
        <taxon>Lactobacillales</taxon>
        <taxon>Streptococcaceae</taxon>
        <taxon>Streptococcus</taxon>
    </lineage>
</organism>
<dbReference type="Proteomes" id="UP001156410">
    <property type="component" value="Chromosome"/>
</dbReference>
<proteinExistence type="predicted"/>
<reference evidence="2" key="2">
    <citation type="submission" date="2022-11" db="EMBL/GenBank/DDBJ databases">
        <authorList>
            <person name="Johnson J.D."/>
        </authorList>
    </citation>
    <scope>NUCLEOTIDE SEQUENCE</scope>
    <source>
        <strain evidence="2">E37</strain>
    </source>
</reference>
<dbReference type="PROSITE" id="PS50911">
    <property type="entry name" value="CHAP"/>
    <property type="match status" value="1"/>
</dbReference>
<accession>A0AA47FDD4</accession>
<gene>
    <name evidence="2" type="ORF">OQG81_03525</name>
</gene>
<sequence>MSPKVENLAQCQRQELVCSTAGGLDSTYLKGYGHVMIVEAVNVDGSPYNLECN</sequence>
<protein>
    <submittedName>
        <fullName evidence="2">CHAP domain-containing protein</fullName>
    </submittedName>
</protein>
<evidence type="ECO:0000259" key="1">
    <source>
        <dbReference type="PROSITE" id="PS50911"/>
    </source>
</evidence>
<dbReference type="InterPro" id="IPR007921">
    <property type="entry name" value="CHAP_dom"/>
</dbReference>
<dbReference type="RefSeq" id="WP_269441563.1">
    <property type="nucleotide sequence ID" value="NZ_CP113440.1"/>
</dbReference>
<feature type="domain" description="Peptidase C51" evidence="1">
    <location>
        <begin position="1"/>
        <end position="53"/>
    </location>
</feature>
<evidence type="ECO:0000313" key="2">
    <source>
        <dbReference type="EMBL" id="WAK63932.1"/>
    </source>
</evidence>
<evidence type="ECO:0000313" key="3">
    <source>
        <dbReference type="Proteomes" id="UP001156410"/>
    </source>
</evidence>
<name>A0AA47FDD4_STRMC</name>
<dbReference type="AlphaFoldDB" id="A0AA47FDD4"/>
<dbReference type="EMBL" id="CP113440">
    <property type="protein sequence ID" value="WAK63932.1"/>
    <property type="molecule type" value="Genomic_DNA"/>
</dbReference>
<reference evidence="2" key="1">
    <citation type="submission" date="2022-11" db="EMBL/GenBank/DDBJ databases">
        <title>Streptococcus macedonicus and Acinetobacter baumannii: co-inhabitants of the cheese production environment.</title>
        <authorList>
            <person name="Johnson J."/>
        </authorList>
    </citation>
    <scope>NUCLEOTIDE SEQUENCE</scope>
    <source>
        <strain evidence="2">E37</strain>
    </source>
</reference>